<dbReference type="EC" id="2.7.1.35" evidence="2"/>
<keyword evidence="9" id="KW-1185">Reference proteome</keyword>
<evidence type="ECO:0000313" key="8">
    <source>
        <dbReference type="EMBL" id="KAJ3262327.1"/>
    </source>
</evidence>
<dbReference type="AlphaFoldDB" id="A0AAD5UML9"/>
<gene>
    <name evidence="8" type="ORF">HK103_002741</name>
</gene>
<dbReference type="PANTHER" id="PTHR10534:SF2">
    <property type="entry name" value="PYRIDOXAL KINASE"/>
    <property type="match status" value="1"/>
</dbReference>
<dbReference type="InterPro" id="IPR004625">
    <property type="entry name" value="PyrdxlKinase"/>
</dbReference>
<dbReference type="SUPFAM" id="SSF53613">
    <property type="entry name" value="Ribokinase-like"/>
    <property type="match status" value="1"/>
</dbReference>
<keyword evidence="6" id="KW-0067">ATP-binding</keyword>
<accession>A0AAD5UML9</accession>
<comment type="similarity">
    <text evidence="1">Belongs to the pyridoxine kinase family.</text>
</comment>
<keyword evidence="3" id="KW-0808">Transferase</keyword>
<dbReference type="GO" id="GO:0005524">
    <property type="term" value="F:ATP binding"/>
    <property type="evidence" value="ECO:0007669"/>
    <property type="project" value="UniProtKB-KW"/>
</dbReference>
<dbReference type="InterPro" id="IPR013749">
    <property type="entry name" value="PM/HMP-P_kinase-1"/>
</dbReference>
<dbReference type="Pfam" id="PF08543">
    <property type="entry name" value="Phos_pyr_kin"/>
    <property type="match status" value="1"/>
</dbReference>
<evidence type="ECO:0000256" key="4">
    <source>
        <dbReference type="ARBA" id="ARBA00022741"/>
    </source>
</evidence>
<dbReference type="PANTHER" id="PTHR10534">
    <property type="entry name" value="PYRIDOXAL KINASE"/>
    <property type="match status" value="1"/>
</dbReference>
<sequence>MTKRVLSIQSHVVYGTVGNKSATLPLQLLGFEVDPLNTVQFSNHAEYEIFKGLAFNRQNIQDLFQGLILNEFVSEYTHMITGYCGKAESLLEIYDFLVKQKRDGLTIVVDPVLGDDNKLYVSNDQIPIYKQMIAIADLITPNGFEAEILSGIKPSADNIRQVFDILHSFGPKMVLITSVIESNGDKQSLVLYGSDNGKLFKIYIPKIEGRFVGTGDVFSALVLGHLDKGLVKAYSREHLQTKEEKK</sequence>
<organism evidence="8 9">
    <name type="scientific">Boothiomyces macroporosus</name>
    <dbReference type="NCBI Taxonomy" id="261099"/>
    <lineage>
        <taxon>Eukaryota</taxon>
        <taxon>Fungi</taxon>
        <taxon>Fungi incertae sedis</taxon>
        <taxon>Chytridiomycota</taxon>
        <taxon>Chytridiomycota incertae sedis</taxon>
        <taxon>Chytridiomycetes</taxon>
        <taxon>Rhizophydiales</taxon>
        <taxon>Terramycetaceae</taxon>
        <taxon>Boothiomyces</taxon>
    </lineage>
</organism>
<protein>
    <recommendedName>
        <fullName evidence="2">pyridoxal kinase</fullName>
        <ecNumber evidence="2">2.7.1.35</ecNumber>
    </recommendedName>
</protein>
<evidence type="ECO:0000256" key="5">
    <source>
        <dbReference type="ARBA" id="ARBA00022777"/>
    </source>
</evidence>
<name>A0AAD5UML9_9FUNG</name>
<comment type="caution">
    <text evidence="8">The sequence shown here is derived from an EMBL/GenBank/DDBJ whole genome shotgun (WGS) entry which is preliminary data.</text>
</comment>
<evidence type="ECO:0000256" key="3">
    <source>
        <dbReference type="ARBA" id="ARBA00022679"/>
    </source>
</evidence>
<evidence type="ECO:0000313" key="9">
    <source>
        <dbReference type="Proteomes" id="UP001210925"/>
    </source>
</evidence>
<keyword evidence="4" id="KW-0547">Nucleotide-binding</keyword>
<dbReference type="GO" id="GO:0009443">
    <property type="term" value="P:pyridoxal 5'-phosphate salvage"/>
    <property type="evidence" value="ECO:0007669"/>
    <property type="project" value="InterPro"/>
</dbReference>
<dbReference type="CDD" id="cd01173">
    <property type="entry name" value="pyridoxal_pyridoxamine_kinase"/>
    <property type="match status" value="1"/>
</dbReference>
<evidence type="ECO:0000256" key="1">
    <source>
        <dbReference type="ARBA" id="ARBA00008805"/>
    </source>
</evidence>
<reference evidence="8" key="1">
    <citation type="submission" date="2020-05" db="EMBL/GenBank/DDBJ databases">
        <title>Phylogenomic resolution of chytrid fungi.</title>
        <authorList>
            <person name="Stajich J.E."/>
            <person name="Amses K."/>
            <person name="Simmons R."/>
            <person name="Seto K."/>
            <person name="Myers J."/>
            <person name="Bonds A."/>
            <person name="Quandt C.A."/>
            <person name="Barry K."/>
            <person name="Liu P."/>
            <person name="Grigoriev I."/>
            <person name="Longcore J.E."/>
            <person name="James T.Y."/>
        </authorList>
    </citation>
    <scope>NUCLEOTIDE SEQUENCE</scope>
    <source>
        <strain evidence="8">PLAUS21</strain>
    </source>
</reference>
<dbReference type="EMBL" id="JADGKB010000002">
    <property type="protein sequence ID" value="KAJ3262327.1"/>
    <property type="molecule type" value="Genomic_DNA"/>
</dbReference>
<dbReference type="InterPro" id="IPR029056">
    <property type="entry name" value="Ribokinase-like"/>
</dbReference>
<feature type="domain" description="Pyridoxamine kinase/Phosphomethylpyrimidine kinase" evidence="7">
    <location>
        <begin position="81"/>
        <end position="229"/>
    </location>
</feature>
<dbReference type="NCBIfam" id="TIGR00687">
    <property type="entry name" value="pyridox_kin"/>
    <property type="match status" value="1"/>
</dbReference>
<keyword evidence="5" id="KW-0418">Kinase</keyword>
<dbReference type="GO" id="GO:0005829">
    <property type="term" value="C:cytosol"/>
    <property type="evidence" value="ECO:0007669"/>
    <property type="project" value="TreeGrafter"/>
</dbReference>
<evidence type="ECO:0000256" key="6">
    <source>
        <dbReference type="ARBA" id="ARBA00022840"/>
    </source>
</evidence>
<dbReference type="Proteomes" id="UP001210925">
    <property type="component" value="Unassembled WGS sequence"/>
</dbReference>
<evidence type="ECO:0000259" key="7">
    <source>
        <dbReference type="Pfam" id="PF08543"/>
    </source>
</evidence>
<dbReference type="GO" id="GO:0008478">
    <property type="term" value="F:pyridoxal kinase activity"/>
    <property type="evidence" value="ECO:0007669"/>
    <property type="project" value="UniProtKB-EC"/>
</dbReference>
<evidence type="ECO:0000256" key="2">
    <source>
        <dbReference type="ARBA" id="ARBA00012104"/>
    </source>
</evidence>
<proteinExistence type="inferred from homology"/>
<dbReference type="Gene3D" id="3.40.1190.20">
    <property type="match status" value="1"/>
</dbReference>